<dbReference type="EMBL" id="FN649137">
    <property type="protein sequence ID" value="CBN73921.1"/>
    <property type="molecule type" value="Genomic_DNA"/>
</dbReference>
<reference evidence="4 5" key="1">
    <citation type="journal article" date="2010" name="Nature">
        <title>The Ectocarpus genome and the independent evolution of multicellularity in brown algae.</title>
        <authorList>
            <person name="Cock J.M."/>
            <person name="Sterck L."/>
            <person name="Rouze P."/>
            <person name="Scornet D."/>
            <person name="Allen A.E."/>
            <person name="Amoutzias G."/>
            <person name="Anthouard V."/>
            <person name="Artiguenave F."/>
            <person name="Aury J.M."/>
            <person name="Badger J.H."/>
            <person name="Beszteri B."/>
            <person name="Billiau K."/>
            <person name="Bonnet E."/>
            <person name="Bothwell J.H."/>
            <person name="Bowler C."/>
            <person name="Boyen C."/>
            <person name="Brownlee C."/>
            <person name="Carrano C.J."/>
            <person name="Charrier B."/>
            <person name="Cho G.Y."/>
            <person name="Coelho S.M."/>
            <person name="Collen J."/>
            <person name="Corre E."/>
            <person name="Da Silva C."/>
            <person name="Delage L."/>
            <person name="Delaroque N."/>
            <person name="Dittami S.M."/>
            <person name="Doulbeau S."/>
            <person name="Elias M."/>
            <person name="Farnham G."/>
            <person name="Gachon C.M."/>
            <person name="Gschloessl B."/>
            <person name="Heesch S."/>
            <person name="Jabbari K."/>
            <person name="Jubin C."/>
            <person name="Kawai H."/>
            <person name="Kimura K."/>
            <person name="Kloareg B."/>
            <person name="Kupper F.C."/>
            <person name="Lang D."/>
            <person name="Le Bail A."/>
            <person name="Leblanc C."/>
            <person name="Lerouge P."/>
            <person name="Lohr M."/>
            <person name="Lopez P.J."/>
            <person name="Martens C."/>
            <person name="Maumus F."/>
            <person name="Michel G."/>
            <person name="Miranda-Saavedra D."/>
            <person name="Morales J."/>
            <person name="Moreau H."/>
            <person name="Motomura T."/>
            <person name="Nagasato C."/>
            <person name="Napoli C.A."/>
            <person name="Nelson D.R."/>
            <person name="Nyvall-Collen P."/>
            <person name="Peters A.F."/>
            <person name="Pommier C."/>
            <person name="Potin P."/>
            <person name="Poulain J."/>
            <person name="Quesneville H."/>
            <person name="Read B."/>
            <person name="Rensing S.A."/>
            <person name="Ritter A."/>
            <person name="Rousvoal S."/>
            <person name="Samanta M."/>
            <person name="Samson G."/>
            <person name="Schroeder D.C."/>
            <person name="Segurens B."/>
            <person name="Strittmatter M."/>
            <person name="Tonon T."/>
            <person name="Tregear J.W."/>
            <person name="Valentin K."/>
            <person name="von Dassow P."/>
            <person name="Yamagishi T."/>
            <person name="Van de Peer Y."/>
            <person name="Wincker P."/>
        </authorList>
    </citation>
    <scope>NUCLEOTIDE SEQUENCE [LARGE SCALE GENOMIC DNA]</scope>
    <source>
        <strain evidence="5">Ec32 / CCAP1310/4</strain>
    </source>
</reference>
<feature type="region of interest" description="Disordered" evidence="1">
    <location>
        <begin position="229"/>
        <end position="280"/>
    </location>
</feature>
<feature type="signal peptide" evidence="3">
    <location>
        <begin position="1"/>
        <end position="18"/>
    </location>
</feature>
<feature type="compositionally biased region" description="Low complexity" evidence="1">
    <location>
        <begin position="236"/>
        <end position="248"/>
    </location>
</feature>
<feature type="chain" id="PRO_5003117562" evidence="3">
    <location>
        <begin position="19"/>
        <end position="280"/>
    </location>
</feature>
<evidence type="ECO:0000313" key="5">
    <source>
        <dbReference type="Proteomes" id="UP000002630"/>
    </source>
</evidence>
<proteinExistence type="predicted"/>
<evidence type="ECO:0000256" key="3">
    <source>
        <dbReference type="SAM" id="SignalP"/>
    </source>
</evidence>
<evidence type="ECO:0000313" key="4">
    <source>
        <dbReference type="EMBL" id="CBN73921.1"/>
    </source>
</evidence>
<sequence>MICIGFAVSLILNLGSFTARKEGYFAAEVKCLPQGASQTVLPDLGVWVGWRQAVANSDEAVTFNLEEMSMVGAVMGILTVVGNATDGLLNAVGLAVLLYGRRKPLQEAQCRMVKRLCLASLAMAGWLLGTTIIGFLIAVKGPIGAAAVAFYSEEFDLDCGNSVSVSVDYAYAMATLTVLCQFFIGIVALPKPSRSSPQNRRRRFCCRWNPAGVLLARLGLGDSSPAFDENELPSFAGEAGQPAAAEGPVKAKGSRRGSRLTAEEMQDCPQSVGSPHRHSR</sequence>
<gene>
    <name evidence="4" type="ORF">Esi_0009_0050</name>
</gene>
<feature type="transmembrane region" description="Helical" evidence="2">
    <location>
        <begin position="73"/>
        <end position="100"/>
    </location>
</feature>
<evidence type="ECO:0000256" key="2">
    <source>
        <dbReference type="SAM" id="Phobius"/>
    </source>
</evidence>
<keyword evidence="5" id="KW-1185">Reference proteome</keyword>
<feature type="transmembrane region" description="Helical" evidence="2">
    <location>
        <begin position="169"/>
        <end position="190"/>
    </location>
</feature>
<name>D8LTM4_ECTSI</name>
<dbReference type="InParanoid" id="D8LTM4"/>
<keyword evidence="3" id="KW-0732">Signal</keyword>
<dbReference type="OrthoDB" id="10413648at2759"/>
<keyword evidence="2" id="KW-0472">Membrane</keyword>
<feature type="transmembrane region" description="Helical" evidence="2">
    <location>
        <begin position="121"/>
        <end position="149"/>
    </location>
</feature>
<dbReference type="Proteomes" id="UP000002630">
    <property type="component" value="Linkage Group LG07"/>
</dbReference>
<protein>
    <submittedName>
        <fullName evidence="4">Uncharacterized protein</fullName>
    </submittedName>
</protein>
<keyword evidence="2" id="KW-0812">Transmembrane</keyword>
<keyword evidence="2" id="KW-1133">Transmembrane helix</keyword>
<evidence type="ECO:0000256" key="1">
    <source>
        <dbReference type="SAM" id="MobiDB-lite"/>
    </source>
</evidence>
<dbReference type="EMBL" id="FN649732">
    <property type="protein sequence ID" value="CBN73921.1"/>
    <property type="molecule type" value="Genomic_DNA"/>
</dbReference>
<organism evidence="4 5">
    <name type="scientific">Ectocarpus siliculosus</name>
    <name type="common">Brown alga</name>
    <name type="synonym">Conferva siliculosa</name>
    <dbReference type="NCBI Taxonomy" id="2880"/>
    <lineage>
        <taxon>Eukaryota</taxon>
        <taxon>Sar</taxon>
        <taxon>Stramenopiles</taxon>
        <taxon>Ochrophyta</taxon>
        <taxon>PX clade</taxon>
        <taxon>Phaeophyceae</taxon>
        <taxon>Ectocarpales</taxon>
        <taxon>Ectocarpaceae</taxon>
        <taxon>Ectocarpus</taxon>
    </lineage>
</organism>
<accession>D8LTM4</accession>
<dbReference type="AlphaFoldDB" id="D8LTM4"/>